<dbReference type="PANTHER" id="PTHR11394:SF149">
    <property type="entry name" value="TASTE RECEPTOR TYPE 2 MEMBER 1"/>
    <property type="match status" value="1"/>
</dbReference>
<sequence length="344" mass="38964">MLEFYLIIHFLFSVIQFFIGVLANSIIVLVNGAELIKQRKMIPLALLLSCLAMSRICLQLSVFYINWAIVSLIEVPLLVENFLIFMFVNELGLWFASWLGVFYCAKIAPIAHPLFLWLKMRISKLVPWLILGSLLYTSVPFVFYSERTWLLSQQVLLGFFYPNATTQIKETSAIQVAFFMRLFLPLLIFLASALLLIFSLGRHAWQMRNTAMGTSVPSTGVHMRSLLSVLSFLVLCVSHYMTAALLSSQIFKPRSLMFLFCILVFGSYPSGHSTILILGNPKLKQIAKKLVLHGNCCHWKRKRNPGLDFPFPLIGHTDQQIACKDVSFCICVLGFGTFSTDGNK</sequence>
<keyword evidence="8 13" id="KW-0472">Membrane</keyword>
<feature type="transmembrane region" description="Helical" evidence="14">
    <location>
        <begin position="125"/>
        <end position="144"/>
    </location>
</feature>
<dbReference type="AlphaFoldDB" id="A0A452VBT5"/>
<keyword evidence="10" id="KW-0325">Glycoprotein</keyword>
<evidence type="ECO:0000256" key="10">
    <source>
        <dbReference type="ARBA" id="ARBA00023180"/>
    </source>
</evidence>
<protein>
    <recommendedName>
        <fullName evidence="13">Taste receptor type 2</fullName>
    </recommendedName>
</protein>
<dbReference type="PANTHER" id="PTHR11394">
    <property type="entry name" value="TASTE RECEPTOR TYPE 2"/>
    <property type="match status" value="1"/>
</dbReference>
<feature type="transmembrane region" description="Helical" evidence="14">
    <location>
        <begin position="82"/>
        <end position="105"/>
    </location>
</feature>
<evidence type="ECO:0000256" key="14">
    <source>
        <dbReference type="SAM" id="Phobius"/>
    </source>
</evidence>
<dbReference type="GO" id="GO:0016020">
    <property type="term" value="C:membrane"/>
    <property type="evidence" value="ECO:0007669"/>
    <property type="project" value="UniProtKB-SubCell"/>
</dbReference>
<dbReference type="GO" id="GO:0033038">
    <property type="term" value="F:bitter taste receptor activity"/>
    <property type="evidence" value="ECO:0007669"/>
    <property type="project" value="Ensembl"/>
</dbReference>
<name>A0A452VBT5_URSMA</name>
<feature type="transmembrane region" description="Helical" evidence="14">
    <location>
        <begin position="42"/>
        <end position="70"/>
    </location>
</feature>
<gene>
    <name evidence="15" type="primary">TAS2R1</name>
</gene>
<dbReference type="Ensembl" id="ENSUMAT00000036610.1">
    <property type="protein sequence ID" value="ENSUMAP00000030978.1"/>
    <property type="gene ID" value="ENSUMAG00000022381.1"/>
</dbReference>
<dbReference type="InterPro" id="IPR007960">
    <property type="entry name" value="TAS2R"/>
</dbReference>
<evidence type="ECO:0000256" key="7">
    <source>
        <dbReference type="ARBA" id="ARBA00023040"/>
    </source>
</evidence>
<keyword evidence="6 14" id="KW-1133">Transmembrane helix</keyword>
<keyword evidence="9 13" id="KW-0675">Receptor</keyword>
<feature type="transmembrane region" description="Helical" evidence="14">
    <location>
        <begin position="6"/>
        <end position="30"/>
    </location>
</feature>
<dbReference type="FunFam" id="1.20.1070.10:FF:000055">
    <property type="entry name" value="Taste receptor type 2"/>
    <property type="match status" value="1"/>
</dbReference>
<evidence type="ECO:0000256" key="13">
    <source>
        <dbReference type="RuleBase" id="RU004424"/>
    </source>
</evidence>
<feature type="transmembrane region" description="Helical" evidence="14">
    <location>
        <begin position="226"/>
        <end position="251"/>
    </location>
</feature>
<dbReference type="Pfam" id="PF05296">
    <property type="entry name" value="TAS2R"/>
    <property type="match status" value="1"/>
</dbReference>
<dbReference type="GeneTree" id="ENSGT01150000286961"/>
<evidence type="ECO:0000313" key="15">
    <source>
        <dbReference type="Ensembl" id="ENSUMAP00000030978"/>
    </source>
</evidence>
<proteinExistence type="inferred from homology"/>
<dbReference type="SUPFAM" id="SSF81321">
    <property type="entry name" value="Family A G protein-coupled receptor-like"/>
    <property type="match status" value="1"/>
</dbReference>
<evidence type="ECO:0000256" key="6">
    <source>
        <dbReference type="ARBA" id="ARBA00022989"/>
    </source>
</evidence>
<dbReference type="OMA" id="KQRKMIP"/>
<dbReference type="CDD" id="cd15016">
    <property type="entry name" value="7tm_TAS2R1"/>
    <property type="match status" value="1"/>
</dbReference>
<organism evidence="15">
    <name type="scientific">Ursus maritimus</name>
    <name type="common">Polar bear</name>
    <name type="synonym">Thalarctos maritimus</name>
    <dbReference type="NCBI Taxonomy" id="29073"/>
    <lineage>
        <taxon>Eukaryota</taxon>
        <taxon>Metazoa</taxon>
        <taxon>Chordata</taxon>
        <taxon>Craniata</taxon>
        <taxon>Vertebrata</taxon>
        <taxon>Euteleostomi</taxon>
        <taxon>Mammalia</taxon>
        <taxon>Eutheria</taxon>
        <taxon>Laurasiatheria</taxon>
        <taxon>Carnivora</taxon>
        <taxon>Caniformia</taxon>
        <taxon>Ursidae</taxon>
        <taxon>Ursus</taxon>
    </lineage>
</organism>
<evidence type="ECO:0000256" key="8">
    <source>
        <dbReference type="ARBA" id="ARBA00023136"/>
    </source>
</evidence>
<comment type="similarity">
    <text evidence="2 12">Belongs to the G-protein coupled receptor T2R family.</text>
</comment>
<evidence type="ECO:0000256" key="5">
    <source>
        <dbReference type="ARBA" id="ARBA00022692"/>
    </source>
</evidence>
<keyword evidence="4 13" id="KW-0716">Sensory transduction</keyword>
<evidence type="ECO:0000256" key="12">
    <source>
        <dbReference type="RuleBase" id="RU004423"/>
    </source>
</evidence>
<evidence type="ECO:0000256" key="3">
    <source>
        <dbReference type="ARBA" id="ARBA00022480"/>
    </source>
</evidence>
<evidence type="ECO:0000256" key="11">
    <source>
        <dbReference type="ARBA" id="ARBA00023224"/>
    </source>
</evidence>
<evidence type="ECO:0000256" key="9">
    <source>
        <dbReference type="ARBA" id="ARBA00023170"/>
    </source>
</evidence>
<evidence type="ECO:0000256" key="1">
    <source>
        <dbReference type="ARBA" id="ARBA00004141"/>
    </source>
</evidence>
<dbReference type="GO" id="GO:0004930">
    <property type="term" value="F:G protein-coupled receptor activity"/>
    <property type="evidence" value="ECO:0007669"/>
    <property type="project" value="UniProtKB-KW"/>
</dbReference>
<evidence type="ECO:0000256" key="2">
    <source>
        <dbReference type="ARBA" id="ARBA00007376"/>
    </source>
</evidence>
<keyword evidence="3 13" id="KW-0919">Taste</keyword>
<reference evidence="15" key="1">
    <citation type="submission" date="2019-03" db="UniProtKB">
        <authorList>
            <consortium name="Ensembl"/>
        </authorList>
    </citation>
    <scope>IDENTIFICATION</scope>
</reference>
<feature type="transmembrane region" description="Helical" evidence="14">
    <location>
        <begin position="182"/>
        <end position="205"/>
    </location>
</feature>
<keyword evidence="11 13" id="KW-0807">Transducer</keyword>
<comment type="subcellular location">
    <subcellularLocation>
        <location evidence="1 13">Membrane</location>
        <topology evidence="1 13">Multi-pass membrane protein</topology>
    </subcellularLocation>
</comment>
<evidence type="ECO:0000256" key="4">
    <source>
        <dbReference type="ARBA" id="ARBA00022606"/>
    </source>
</evidence>
<accession>A0A452VBT5</accession>
<feature type="transmembrane region" description="Helical" evidence="14">
    <location>
        <begin position="257"/>
        <end position="279"/>
    </location>
</feature>
<keyword evidence="5 13" id="KW-0812">Transmembrane</keyword>
<keyword evidence="7 13" id="KW-0297">G-protein coupled receptor</keyword>